<dbReference type="Gene3D" id="1.10.420.10">
    <property type="entry name" value="Peroxidase, domain 2"/>
    <property type="match status" value="1"/>
</dbReference>
<dbReference type="EMBL" id="HBEK01011493">
    <property type="protein sequence ID" value="CAD8396321.1"/>
    <property type="molecule type" value="Transcribed_RNA"/>
</dbReference>
<evidence type="ECO:0000256" key="1">
    <source>
        <dbReference type="ARBA" id="ARBA00023002"/>
    </source>
</evidence>
<sequence>MAFVVSSGLLARRGLSFGSNVCGTMATMRRAGRAGYGRASLHTTPVSMKVDVAEVTDSLMKLYDEVPCQPIMVRLAWHDAGTFDKDQPETPGADASIRFSPEKDHGANNGLGWAMDTLEPIKEKFPEISYADLYQLASVVAVSHAGGPEIPFKLGRKDASPEDCTPDGRLPAADKRMGHLRDIFYRMGFNDAEIVALSGAHTLGKAHKDRSGFEGPWTHEMLKFDNSYFTELVKEEADPALLKLESDLALMDEPNCKALVEEYAANQDKFFEDYAKAHQKLSELGWDL</sequence>
<dbReference type="PRINTS" id="PR00459">
    <property type="entry name" value="ASPEROXIDASE"/>
</dbReference>
<reference evidence="4" key="1">
    <citation type="submission" date="2021-01" db="EMBL/GenBank/DDBJ databases">
        <authorList>
            <person name="Corre E."/>
            <person name="Pelletier E."/>
            <person name="Niang G."/>
            <person name="Scheremetjew M."/>
            <person name="Finn R."/>
            <person name="Kale V."/>
            <person name="Holt S."/>
            <person name="Cochrane G."/>
            <person name="Meng A."/>
            <person name="Brown T."/>
            <person name="Cohen L."/>
        </authorList>
    </citation>
    <scope>NUCLEOTIDE SEQUENCE</scope>
    <source>
        <strain evidence="4">UTEX LB 2760</strain>
    </source>
</reference>
<dbReference type="InterPro" id="IPR010255">
    <property type="entry name" value="Haem_peroxidase_sf"/>
</dbReference>
<dbReference type="PANTHER" id="PTHR31356">
    <property type="entry name" value="THYLAKOID LUMENAL 29 KDA PROTEIN, CHLOROPLASTIC-RELATED"/>
    <property type="match status" value="1"/>
</dbReference>
<dbReference type="InterPro" id="IPR002207">
    <property type="entry name" value="Peroxidase_I"/>
</dbReference>
<dbReference type="InterPro" id="IPR002016">
    <property type="entry name" value="Haem_peroxidase"/>
</dbReference>
<dbReference type="GO" id="GO:0000302">
    <property type="term" value="P:response to reactive oxygen species"/>
    <property type="evidence" value="ECO:0007669"/>
    <property type="project" value="TreeGrafter"/>
</dbReference>
<accession>A0A7S0BL68</accession>
<evidence type="ECO:0000256" key="2">
    <source>
        <dbReference type="RuleBase" id="RU004241"/>
    </source>
</evidence>
<dbReference type="InterPro" id="IPR044831">
    <property type="entry name" value="Ccp1-like"/>
</dbReference>
<dbReference type="Gene3D" id="1.10.520.10">
    <property type="match status" value="1"/>
</dbReference>
<dbReference type="AlphaFoldDB" id="A0A7S0BL68"/>
<dbReference type="PROSITE" id="PS00435">
    <property type="entry name" value="PEROXIDASE_1"/>
    <property type="match status" value="1"/>
</dbReference>
<comment type="similarity">
    <text evidence="2">Belongs to the peroxidase family.</text>
</comment>
<proteinExistence type="inferred from homology"/>
<keyword evidence="1" id="KW-0560">Oxidoreductase</keyword>
<dbReference type="GO" id="GO:0042744">
    <property type="term" value="P:hydrogen peroxide catabolic process"/>
    <property type="evidence" value="ECO:0007669"/>
    <property type="project" value="TreeGrafter"/>
</dbReference>
<evidence type="ECO:0000313" key="4">
    <source>
        <dbReference type="EMBL" id="CAD8396321.1"/>
    </source>
</evidence>
<protein>
    <recommendedName>
        <fullName evidence="3">Plant heme peroxidase family profile domain-containing protein</fullName>
    </recommendedName>
</protein>
<dbReference type="GO" id="GO:0004601">
    <property type="term" value="F:peroxidase activity"/>
    <property type="evidence" value="ECO:0007669"/>
    <property type="project" value="InterPro"/>
</dbReference>
<dbReference type="Pfam" id="PF00141">
    <property type="entry name" value="peroxidase"/>
    <property type="match status" value="1"/>
</dbReference>
<dbReference type="SUPFAM" id="SSF48113">
    <property type="entry name" value="Heme-dependent peroxidases"/>
    <property type="match status" value="1"/>
</dbReference>
<dbReference type="PROSITE" id="PS50873">
    <property type="entry name" value="PEROXIDASE_4"/>
    <property type="match status" value="1"/>
</dbReference>
<dbReference type="PANTHER" id="PTHR31356:SF66">
    <property type="entry name" value="CATALASE-PEROXIDASE"/>
    <property type="match status" value="1"/>
</dbReference>
<organism evidence="4">
    <name type="scientific">Rhodosorus marinus</name>
    <dbReference type="NCBI Taxonomy" id="101924"/>
    <lineage>
        <taxon>Eukaryota</taxon>
        <taxon>Rhodophyta</taxon>
        <taxon>Stylonematophyceae</taxon>
        <taxon>Stylonematales</taxon>
        <taxon>Stylonemataceae</taxon>
        <taxon>Rhodosorus</taxon>
    </lineage>
</organism>
<feature type="domain" description="Plant heme peroxidase family profile" evidence="3">
    <location>
        <begin position="72"/>
        <end position="288"/>
    </location>
</feature>
<dbReference type="GO" id="GO:0034599">
    <property type="term" value="P:cellular response to oxidative stress"/>
    <property type="evidence" value="ECO:0007669"/>
    <property type="project" value="InterPro"/>
</dbReference>
<dbReference type="InterPro" id="IPR019793">
    <property type="entry name" value="Peroxidases_heam-ligand_BS"/>
</dbReference>
<dbReference type="GO" id="GO:0020037">
    <property type="term" value="F:heme binding"/>
    <property type="evidence" value="ECO:0007669"/>
    <property type="project" value="InterPro"/>
</dbReference>
<dbReference type="PRINTS" id="PR00458">
    <property type="entry name" value="PEROXIDASE"/>
</dbReference>
<evidence type="ECO:0000259" key="3">
    <source>
        <dbReference type="PROSITE" id="PS50873"/>
    </source>
</evidence>
<gene>
    <name evidence="4" type="ORF">RMAR0315_LOCUS6308</name>
</gene>
<dbReference type="CDD" id="cd00691">
    <property type="entry name" value="ascorbate_peroxidase"/>
    <property type="match status" value="1"/>
</dbReference>
<name>A0A7S0BL68_9RHOD</name>